<dbReference type="EMBL" id="LLYA01000161">
    <property type="protein sequence ID" value="KRR23131.1"/>
    <property type="molecule type" value="Genomic_DNA"/>
</dbReference>
<reference evidence="1 2" key="1">
    <citation type="submission" date="2014-03" db="EMBL/GenBank/DDBJ databases">
        <title>Bradyrhizobium valentinum sp. nov., isolated from effective nodules of Lupinus mariae-josephae, a lupine endemic of basic-lime soils in Eastern Spain.</title>
        <authorList>
            <person name="Duran D."/>
            <person name="Rey L."/>
            <person name="Navarro A."/>
            <person name="Busquets A."/>
            <person name="Imperial J."/>
            <person name="Ruiz-Argueso T."/>
        </authorList>
    </citation>
    <scope>NUCLEOTIDE SEQUENCE [LARGE SCALE GENOMIC DNA]</scope>
    <source>
        <strain evidence="1 2">Ro19</strain>
    </source>
</reference>
<sequence length="100" mass="11860">MSDKNAAHLIHRLRFRRRDHKASPFMPHSRAPIMAGRESNNKRMAMTEKEERLARDRAEIAARVASFRKTQQKFERERKEYYETTLANALNGSSRSTLWR</sequence>
<evidence type="ECO:0000313" key="2">
    <source>
        <dbReference type="Proteomes" id="UP000052023"/>
    </source>
</evidence>
<protein>
    <submittedName>
        <fullName evidence="1">Uncharacterized protein</fullName>
    </submittedName>
</protein>
<accession>A0A0R3MTD0</accession>
<organism evidence="1 2">
    <name type="scientific">Bradyrhizobium retamae</name>
    <dbReference type="NCBI Taxonomy" id="1300035"/>
    <lineage>
        <taxon>Bacteria</taxon>
        <taxon>Pseudomonadati</taxon>
        <taxon>Pseudomonadota</taxon>
        <taxon>Alphaproteobacteria</taxon>
        <taxon>Hyphomicrobiales</taxon>
        <taxon>Nitrobacteraceae</taxon>
        <taxon>Bradyrhizobium</taxon>
    </lineage>
</organism>
<dbReference type="AlphaFoldDB" id="A0A0R3MTD0"/>
<comment type="caution">
    <text evidence="1">The sequence shown here is derived from an EMBL/GenBank/DDBJ whole genome shotgun (WGS) entry which is preliminary data.</text>
</comment>
<proteinExistence type="predicted"/>
<keyword evidence="2" id="KW-1185">Reference proteome</keyword>
<name>A0A0R3MTD0_9BRAD</name>
<evidence type="ECO:0000313" key="1">
    <source>
        <dbReference type="EMBL" id="KRR23131.1"/>
    </source>
</evidence>
<dbReference type="Proteomes" id="UP000052023">
    <property type="component" value="Unassembled WGS sequence"/>
</dbReference>
<dbReference type="OrthoDB" id="8244068at2"/>
<dbReference type="RefSeq" id="WP_057845018.1">
    <property type="nucleotide sequence ID" value="NZ_LLYA01000161.1"/>
</dbReference>
<gene>
    <name evidence="1" type="ORF">CQ13_28030</name>
</gene>